<evidence type="ECO:0000313" key="4">
    <source>
        <dbReference type="EMBL" id="KAG7195747.1"/>
    </source>
</evidence>
<feature type="compositionally biased region" description="Polar residues" evidence="1">
    <location>
        <begin position="600"/>
        <end position="612"/>
    </location>
</feature>
<accession>A0A9P7VDK6</accession>
<dbReference type="Proteomes" id="UP000790833">
    <property type="component" value="Unassembled WGS sequence"/>
</dbReference>
<dbReference type="InterPro" id="IPR039634">
    <property type="entry name" value="Bul1-like"/>
</dbReference>
<evidence type="ECO:0000259" key="2">
    <source>
        <dbReference type="Pfam" id="PF04425"/>
    </source>
</evidence>
<dbReference type="InterPro" id="IPR022794">
    <property type="entry name" value="Bul1_C"/>
</dbReference>
<evidence type="ECO:0000259" key="3">
    <source>
        <dbReference type="Pfam" id="PF04426"/>
    </source>
</evidence>
<feature type="compositionally biased region" description="Low complexity" evidence="1">
    <location>
        <begin position="633"/>
        <end position="644"/>
    </location>
</feature>
<dbReference type="PANTHER" id="PTHR31904">
    <property type="entry name" value="BYPASS OF STOP CODON PROTEIN 5-RELATED"/>
    <property type="match status" value="1"/>
</dbReference>
<feature type="region of interest" description="Disordered" evidence="1">
    <location>
        <begin position="550"/>
        <end position="615"/>
    </location>
</feature>
<dbReference type="InterPro" id="IPR007519">
    <property type="entry name" value="Bul1_N"/>
</dbReference>
<dbReference type="EMBL" id="JAHMUF010000002">
    <property type="protein sequence ID" value="KAG7195747.1"/>
    <property type="molecule type" value="Genomic_DNA"/>
</dbReference>
<proteinExistence type="predicted"/>
<dbReference type="Pfam" id="PF04425">
    <property type="entry name" value="Bul1_N"/>
    <property type="match status" value="1"/>
</dbReference>
<dbReference type="PANTHER" id="PTHR31904:SF1">
    <property type="entry name" value="BYPASS OF STOP CODON PROTEIN 5-RELATED"/>
    <property type="match status" value="1"/>
</dbReference>
<feature type="compositionally biased region" description="Low complexity" evidence="1">
    <location>
        <begin position="573"/>
        <end position="589"/>
    </location>
</feature>
<comment type="caution">
    <text evidence="4">The sequence shown here is derived from an EMBL/GenBank/DDBJ whole genome shotgun (WGS) entry which is preliminary data.</text>
</comment>
<feature type="region of interest" description="Disordered" evidence="1">
    <location>
        <begin position="625"/>
        <end position="644"/>
    </location>
</feature>
<protein>
    <submittedName>
        <fullName evidence="4">Uncharacterized protein</fullName>
    </submittedName>
</protein>
<keyword evidence="5" id="KW-1185">Reference proteome</keyword>
<name>A0A9P7VDK6_9ASCO</name>
<feature type="compositionally biased region" description="Basic and acidic residues" evidence="1">
    <location>
        <begin position="590"/>
        <end position="599"/>
    </location>
</feature>
<feature type="region of interest" description="Disordered" evidence="1">
    <location>
        <begin position="1"/>
        <end position="61"/>
    </location>
</feature>
<dbReference type="AlphaFoldDB" id="A0A9P7VDK6"/>
<sequence>MREDDARDLGWKLQQLLRPPTSSGRRSSSRIPIQSELFSAKSSNDDLESPTPTPPTTTTRPTAAEELDELANILPSYQMYQSTISKNLTPTTEDLRTDPPGYDFLPKPNANHYSRSIDLQENELSLSPINSQATGELYPASSSSASATASASATPTAPVDPFGMPPLLYLEASAADTADESTASRWEDSILANAHKLKRLTSINKELSKSLKIQIVLTEKVGKVGVVPTIIDPQQLELKQNDNVFGYVLVTNTTSEDVPFDAFPVVLEGCMTIDQESNSILAQPVAKVVKFLTMFDFNASWTDANLVRFQSEKVNPYVATVQVDPVDGTYTYLNERRVFKPNITYKKFFSFKLPEKLLEVTCETHGLVKHLQIPPTLGVSRNEIVNSLRHKWKTSNEIVSPSNGLSPVTSNLLVSSFTFTSMNSVGGGGSGDKSAFTDIYNVSKRRLKYASGALDFAFPDASISYSISARIIGKASDYEHLLVSHALPHLTPNADEYVVANEDYCYFRVLPITNEIFELNRFMIDEEAKLIFDNLVRNVKDKINQGYDLLSSTRESRGMTREPRGMTRESRGTSRGRSSIRSTSASLSRDTSRTRDDSQVRSSSIGPTSLRPTASAVELNKMQQSYMSKVRPSASSTSSSSQPSRDTLYEVFVPYRKKTMFSSKIMGLTAISIPRRFYNAPYLPLQKFASLSNNLVDPTITIPMDLTFIFTETPSTTPLPEIKKISAELVSLTVKSKSPIPVVIYPDLVFNNKTGEDFNHLTIRPFQKYANDLNKLLKELGGEAMDLDKEMSDDVLSIASMVTKYDYLKVNKLKVETLDGKEGSISGIPWKPELLAESTNNKERQYKYTKKLHLVIDMHNLEGTTAATGAGTQSEFTLVPDFQSCNIARLYYLKLIVKFTNGEKGVIRVPVVLQKN</sequence>
<dbReference type="GeneID" id="66115504"/>
<feature type="compositionally biased region" description="Basic and acidic residues" evidence="1">
    <location>
        <begin position="1"/>
        <end position="10"/>
    </location>
</feature>
<feature type="compositionally biased region" description="Basic and acidic residues" evidence="1">
    <location>
        <begin position="554"/>
        <end position="572"/>
    </location>
</feature>
<dbReference type="RefSeq" id="XP_043051292.1">
    <property type="nucleotide sequence ID" value="XM_043192904.1"/>
</dbReference>
<feature type="domain" description="Bul1 N-terminal" evidence="2">
    <location>
        <begin position="62"/>
        <end position="558"/>
    </location>
</feature>
<gene>
    <name evidence="4" type="ORF">KQ657_002130</name>
</gene>
<dbReference type="OrthoDB" id="4094610at2759"/>
<organism evidence="4 5">
    <name type="scientific">Scheffersomyces spartinae</name>
    <dbReference type="NCBI Taxonomy" id="45513"/>
    <lineage>
        <taxon>Eukaryota</taxon>
        <taxon>Fungi</taxon>
        <taxon>Dikarya</taxon>
        <taxon>Ascomycota</taxon>
        <taxon>Saccharomycotina</taxon>
        <taxon>Pichiomycetes</taxon>
        <taxon>Debaryomycetaceae</taxon>
        <taxon>Scheffersomyces</taxon>
    </lineage>
</organism>
<feature type="domain" description="Bul1 C-terminal" evidence="3">
    <location>
        <begin position="691"/>
        <end position="914"/>
    </location>
</feature>
<reference evidence="4" key="1">
    <citation type="submission" date="2021-03" db="EMBL/GenBank/DDBJ databases">
        <authorList>
            <person name="Palmer J.M."/>
        </authorList>
    </citation>
    <scope>NUCLEOTIDE SEQUENCE</scope>
    <source>
        <strain evidence="4">ARV_011</strain>
    </source>
</reference>
<evidence type="ECO:0000256" key="1">
    <source>
        <dbReference type="SAM" id="MobiDB-lite"/>
    </source>
</evidence>
<dbReference type="Pfam" id="PF04426">
    <property type="entry name" value="Bul1_C"/>
    <property type="match status" value="1"/>
</dbReference>
<evidence type="ECO:0000313" key="5">
    <source>
        <dbReference type="Proteomes" id="UP000790833"/>
    </source>
</evidence>